<reference evidence="7 8" key="1">
    <citation type="journal article" date="2023" name="G3 (Bethesda)">
        <title>A high-quality reference genome for the fission yeast Schizosaccharomyces osmophilus.</title>
        <authorList>
            <person name="Jia G.S."/>
            <person name="Zhang W.C."/>
            <person name="Liang Y."/>
            <person name="Liu X.H."/>
            <person name="Rhind N."/>
            <person name="Pidoux A."/>
            <person name="Brysch-Herzberg M."/>
            <person name="Du L.L."/>
        </authorList>
    </citation>
    <scope>NUCLEOTIDE SEQUENCE [LARGE SCALE GENOMIC DNA]</scope>
    <source>
        <strain evidence="7 8">CBS 15793</strain>
    </source>
</reference>
<feature type="repeat" description="WD" evidence="5">
    <location>
        <begin position="462"/>
        <end position="503"/>
    </location>
</feature>
<keyword evidence="2 5" id="KW-0853">WD repeat</keyword>
<gene>
    <name evidence="7" type="primary">utp13</name>
    <name evidence="7" type="ORF">SOMG_04405</name>
</gene>
<dbReference type="InterPro" id="IPR015943">
    <property type="entry name" value="WD40/YVTN_repeat-like_dom_sf"/>
</dbReference>
<feature type="repeat" description="WD" evidence="5">
    <location>
        <begin position="546"/>
        <end position="587"/>
    </location>
</feature>
<feature type="repeat" description="WD" evidence="5">
    <location>
        <begin position="361"/>
        <end position="402"/>
    </location>
</feature>
<dbReference type="CDD" id="cd00200">
    <property type="entry name" value="WD40"/>
    <property type="match status" value="2"/>
</dbReference>
<dbReference type="GO" id="GO:0030686">
    <property type="term" value="C:90S preribosome"/>
    <property type="evidence" value="ECO:0007669"/>
    <property type="project" value="TreeGrafter"/>
</dbReference>
<feature type="repeat" description="WD" evidence="5">
    <location>
        <begin position="504"/>
        <end position="545"/>
    </location>
</feature>
<dbReference type="GeneID" id="80877880"/>
<dbReference type="PANTHER" id="PTHR19854">
    <property type="entry name" value="TRANSDUCIN BETA-LIKE 3"/>
    <property type="match status" value="1"/>
</dbReference>
<evidence type="ECO:0000256" key="1">
    <source>
        <dbReference type="ARBA" id="ARBA00004604"/>
    </source>
</evidence>
<dbReference type="EMBL" id="CP115613">
    <property type="protein sequence ID" value="WBW75040.1"/>
    <property type="molecule type" value="Genomic_DNA"/>
</dbReference>
<dbReference type="PANTHER" id="PTHR19854:SF15">
    <property type="entry name" value="TRANSDUCIN BETA-LIKE PROTEIN 3"/>
    <property type="match status" value="1"/>
</dbReference>
<dbReference type="Proteomes" id="UP001212411">
    <property type="component" value="Chromosome 3"/>
</dbReference>
<accession>A0AAE9WFN5</accession>
<dbReference type="PRINTS" id="PR00320">
    <property type="entry name" value="GPROTEINBRPT"/>
</dbReference>
<evidence type="ECO:0000256" key="4">
    <source>
        <dbReference type="ARBA" id="ARBA00023242"/>
    </source>
</evidence>
<dbReference type="InterPro" id="IPR001680">
    <property type="entry name" value="WD40_rpt"/>
</dbReference>
<feature type="repeat" description="WD" evidence="5">
    <location>
        <begin position="99"/>
        <end position="140"/>
    </location>
</feature>
<keyword evidence="8" id="KW-1185">Reference proteome</keyword>
<dbReference type="InterPro" id="IPR036322">
    <property type="entry name" value="WD40_repeat_dom_sf"/>
</dbReference>
<keyword evidence="4" id="KW-0539">Nucleus</keyword>
<evidence type="ECO:0000313" key="8">
    <source>
        <dbReference type="Proteomes" id="UP001212411"/>
    </source>
</evidence>
<dbReference type="InterPro" id="IPR019775">
    <property type="entry name" value="WD40_repeat_CS"/>
</dbReference>
<evidence type="ECO:0000256" key="3">
    <source>
        <dbReference type="ARBA" id="ARBA00022737"/>
    </source>
</evidence>
<feature type="domain" description="U3 small nucleolar RNA-associated protein 13 C-terminal" evidence="6">
    <location>
        <begin position="641"/>
        <end position="778"/>
    </location>
</feature>
<protein>
    <submittedName>
        <fullName evidence="7">U3 snoRNP-associated protein Utp13</fullName>
    </submittedName>
</protein>
<evidence type="ECO:0000256" key="2">
    <source>
        <dbReference type="ARBA" id="ARBA00022574"/>
    </source>
</evidence>
<dbReference type="GO" id="GO:0000472">
    <property type="term" value="P:endonucleolytic cleavage to generate mature 5'-end of SSU-rRNA from (SSU-rRNA, 5.8S rRNA, LSU-rRNA)"/>
    <property type="evidence" value="ECO:0007669"/>
    <property type="project" value="TreeGrafter"/>
</dbReference>
<dbReference type="InterPro" id="IPR013934">
    <property type="entry name" value="Utp13_C"/>
</dbReference>
<dbReference type="KEGG" id="som:SOMG_04405"/>
<dbReference type="GO" id="GO:0000480">
    <property type="term" value="P:endonucleolytic cleavage in 5'-ETS of tricistronic rRNA transcript (SSU-rRNA, 5.8S rRNA, LSU-rRNA)"/>
    <property type="evidence" value="ECO:0007669"/>
    <property type="project" value="TreeGrafter"/>
</dbReference>
<dbReference type="SUPFAM" id="SSF50978">
    <property type="entry name" value="WD40 repeat-like"/>
    <property type="match status" value="2"/>
</dbReference>
<evidence type="ECO:0000313" key="7">
    <source>
        <dbReference type="EMBL" id="WBW75040.1"/>
    </source>
</evidence>
<evidence type="ECO:0000259" key="6">
    <source>
        <dbReference type="Pfam" id="PF08625"/>
    </source>
</evidence>
<dbReference type="PROSITE" id="PS50082">
    <property type="entry name" value="WD_REPEATS_2"/>
    <property type="match status" value="8"/>
</dbReference>
<dbReference type="PROSITE" id="PS00678">
    <property type="entry name" value="WD_REPEATS_1"/>
    <property type="match status" value="3"/>
</dbReference>
<name>A0AAE9WFN5_9SCHI</name>
<keyword evidence="3" id="KW-0677">Repeat</keyword>
<dbReference type="Pfam" id="PF00400">
    <property type="entry name" value="WD40"/>
    <property type="match status" value="9"/>
</dbReference>
<evidence type="ECO:0000256" key="5">
    <source>
        <dbReference type="PROSITE-ProRule" id="PRU00221"/>
    </source>
</evidence>
<dbReference type="PROSITE" id="PS50294">
    <property type="entry name" value="WD_REPEATS_REGION"/>
    <property type="match status" value="8"/>
</dbReference>
<dbReference type="InterPro" id="IPR020472">
    <property type="entry name" value="WD40_PAC1"/>
</dbReference>
<sequence>MAPIAERTRFGLKKSIEPVYSGGPIGFASNEKILVTSLGDRIVGSNGETGEKIFSLSKDEDDYVTSIIMTSDASRLVVAFRSRLVIIFEIPSGKRLKSFKAHETPVITMTIDPTNSVLATGGAEGLVKVWDLAGGYTTHVLRGHGGIVSALCFGKYQGKWVLASGADDTRVRLWDLNTSRSIAAFEGHSSVIRGLTFDESGSFVLSGSRDKTVQVWDLKKRSAVRTIPVLHGVESLGWVNHPEKNEKVLYTAGEGNLILAWDWKTGARFNPDIQIVPNENNAIIQVVSIDENSLLTVHSDLSMLVQTLSIDNGFLVQKKLHGSFDEVIDCAWIGDDHLAIASNTEYIDIISADGTQVHGVLSGHTDIVLAMHASEDGVWMATGAKDNTTRLWNLDVENNKFTCVRVFTGHTASVTAVALGPLDAQGFPSFLISASQDRTLKRYDLGSSLANSEIQGRAVWTIKAHDRDINAVQVSADGRIVATVSQDKLIKLWDASLGEVIGVLRGHRRGVWACVFNPYSRQLASGSGDRTVRVWSMDEQQCLHTLEGHTGAVLKLAYISRGTQLVSAAADGLVKVWSISSGECVATLDNHEDRVWAVAVRDDGARIVSGGADAVVSVWQDVTEEHAAEEAEELERRIEAEQSLSNYEKAEDWRNAIALALSLDRPLGLLRLFERVMNSPHQKGSITGNVDVDKVVSDLNDNQLTTLFQRIRDWNVNNKTSMVAQRLLRLVLHAYPVKHLLKIPGIKGIFDSMFPYTQRHLTRINDLLEESYIVDYVM</sequence>
<dbReference type="GO" id="GO:0032040">
    <property type="term" value="C:small-subunit processome"/>
    <property type="evidence" value="ECO:0007669"/>
    <property type="project" value="InterPro"/>
</dbReference>
<comment type="subcellular location">
    <subcellularLocation>
        <location evidence="1">Nucleus</location>
        <location evidence="1">Nucleolus</location>
    </subcellularLocation>
</comment>
<feature type="repeat" description="WD" evidence="5">
    <location>
        <begin position="141"/>
        <end position="184"/>
    </location>
</feature>
<proteinExistence type="predicted"/>
<dbReference type="AlphaFoldDB" id="A0AAE9WFN5"/>
<dbReference type="RefSeq" id="XP_056039283.1">
    <property type="nucleotide sequence ID" value="XM_056183191.1"/>
</dbReference>
<organism evidence="7 8">
    <name type="scientific">Schizosaccharomyces osmophilus</name>
    <dbReference type="NCBI Taxonomy" id="2545709"/>
    <lineage>
        <taxon>Eukaryota</taxon>
        <taxon>Fungi</taxon>
        <taxon>Dikarya</taxon>
        <taxon>Ascomycota</taxon>
        <taxon>Taphrinomycotina</taxon>
        <taxon>Schizosaccharomycetes</taxon>
        <taxon>Schizosaccharomycetales</taxon>
        <taxon>Schizosaccharomycetaceae</taxon>
        <taxon>Schizosaccharomyces</taxon>
    </lineage>
</organism>
<dbReference type="GO" id="GO:0034511">
    <property type="term" value="F:U3 snoRNA binding"/>
    <property type="evidence" value="ECO:0007669"/>
    <property type="project" value="TreeGrafter"/>
</dbReference>
<dbReference type="SMART" id="SM00320">
    <property type="entry name" value="WD40"/>
    <property type="match status" value="12"/>
</dbReference>
<feature type="repeat" description="WD" evidence="5">
    <location>
        <begin position="588"/>
        <end position="620"/>
    </location>
</feature>
<dbReference type="Pfam" id="PF08625">
    <property type="entry name" value="Utp13"/>
    <property type="match status" value="1"/>
</dbReference>
<feature type="repeat" description="WD" evidence="5">
    <location>
        <begin position="185"/>
        <end position="226"/>
    </location>
</feature>
<dbReference type="Gene3D" id="2.130.10.10">
    <property type="entry name" value="YVTN repeat-like/Quinoprotein amine dehydrogenase"/>
    <property type="match status" value="3"/>
</dbReference>